<keyword evidence="4" id="KW-1185">Reference proteome</keyword>
<accession>A0A180G8T7</accession>
<feature type="region of interest" description="Disordered" evidence="1">
    <location>
        <begin position="1"/>
        <end position="23"/>
    </location>
</feature>
<dbReference type="VEuPathDB" id="FungiDB:PTTG_28795"/>
<evidence type="ECO:0000313" key="3">
    <source>
        <dbReference type="EnsemblFungi" id="PTTG_28795-t43_1-p1"/>
    </source>
</evidence>
<protein>
    <submittedName>
        <fullName evidence="2 3">Uncharacterized protein</fullName>
    </submittedName>
</protein>
<gene>
    <name evidence="2" type="ORF">PTTG_28795</name>
</gene>
<reference evidence="2" key="1">
    <citation type="submission" date="2009-11" db="EMBL/GenBank/DDBJ databases">
        <authorList>
            <consortium name="The Broad Institute Genome Sequencing Platform"/>
            <person name="Ward D."/>
            <person name="Feldgarden M."/>
            <person name="Earl A."/>
            <person name="Young S.K."/>
            <person name="Zeng Q."/>
            <person name="Koehrsen M."/>
            <person name="Alvarado L."/>
            <person name="Berlin A."/>
            <person name="Bochicchio J."/>
            <person name="Borenstein D."/>
            <person name="Chapman S.B."/>
            <person name="Chen Z."/>
            <person name="Engels R."/>
            <person name="Freedman E."/>
            <person name="Gellesch M."/>
            <person name="Goldberg J."/>
            <person name="Griggs A."/>
            <person name="Gujja S."/>
            <person name="Heilman E."/>
            <person name="Heiman D."/>
            <person name="Hepburn T."/>
            <person name="Howarth C."/>
            <person name="Jen D."/>
            <person name="Larson L."/>
            <person name="Lewis B."/>
            <person name="Mehta T."/>
            <person name="Park D."/>
            <person name="Pearson M."/>
            <person name="Roberts A."/>
            <person name="Saif S."/>
            <person name="Shea T."/>
            <person name="Shenoy N."/>
            <person name="Sisk P."/>
            <person name="Stolte C."/>
            <person name="Sykes S."/>
            <person name="Thomson T."/>
            <person name="Walk T."/>
            <person name="White J."/>
            <person name="Yandava C."/>
            <person name="Izard J."/>
            <person name="Baranova O.V."/>
            <person name="Blanton J.M."/>
            <person name="Tanner A.C."/>
            <person name="Dewhirst F.E."/>
            <person name="Haas B."/>
            <person name="Nusbaum C."/>
            <person name="Birren B."/>
        </authorList>
    </citation>
    <scope>NUCLEOTIDE SEQUENCE [LARGE SCALE GENOMIC DNA]</scope>
    <source>
        <strain evidence="2">1-1 BBBD Race 1</strain>
    </source>
</reference>
<organism evidence="2">
    <name type="scientific">Puccinia triticina (isolate 1-1 / race 1 (BBBD))</name>
    <name type="common">Brown leaf rust fungus</name>
    <dbReference type="NCBI Taxonomy" id="630390"/>
    <lineage>
        <taxon>Eukaryota</taxon>
        <taxon>Fungi</taxon>
        <taxon>Dikarya</taxon>
        <taxon>Basidiomycota</taxon>
        <taxon>Pucciniomycotina</taxon>
        <taxon>Pucciniomycetes</taxon>
        <taxon>Pucciniales</taxon>
        <taxon>Pucciniaceae</taxon>
        <taxon>Puccinia</taxon>
    </lineage>
</organism>
<reference evidence="2" key="2">
    <citation type="submission" date="2016-05" db="EMBL/GenBank/DDBJ databases">
        <title>Comparative analysis highlights variable genome content of wheat rusts and divergence of the mating loci.</title>
        <authorList>
            <person name="Cuomo C.A."/>
            <person name="Bakkeren G."/>
            <person name="Szabo L."/>
            <person name="Khalil H."/>
            <person name="Joly D."/>
            <person name="Goldberg J."/>
            <person name="Young S."/>
            <person name="Zeng Q."/>
            <person name="Fellers J."/>
        </authorList>
    </citation>
    <scope>NUCLEOTIDE SEQUENCE [LARGE SCALE GENOMIC DNA]</scope>
    <source>
        <strain evidence="2">1-1 BBBD Race 1</strain>
    </source>
</reference>
<sequence length="104" mass="11951">MAQPNPSRPNLSFPGFYPSSSNSFKDSEYKWKAGKIDFNSKLFAVPESSTEKEVIRTEIINLIDSLKGESGVLEGNLLMTEVQFMYHQMSWERELRCDRKPRAS</sequence>
<reference evidence="3" key="4">
    <citation type="submission" date="2025-05" db="UniProtKB">
        <authorList>
            <consortium name="EnsemblFungi"/>
        </authorList>
    </citation>
    <scope>IDENTIFICATION</scope>
    <source>
        <strain evidence="3">isolate 1-1 / race 1 (BBBD)</strain>
    </source>
</reference>
<evidence type="ECO:0000313" key="2">
    <source>
        <dbReference type="EMBL" id="OAV89125.1"/>
    </source>
</evidence>
<dbReference type="EnsemblFungi" id="PTTG_28795-t43_1">
    <property type="protein sequence ID" value="PTTG_28795-t43_1-p1"/>
    <property type="gene ID" value="PTTG_28795"/>
</dbReference>
<dbReference type="EMBL" id="ADAS02000139">
    <property type="protein sequence ID" value="OAV89125.1"/>
    <property type="molecule type" value="Genomic_DNA"/>
</dbReference>
<dbReference type="Proteomes" id="UP000005240">
    <property type="component" value="Unassembled WGS sequence"/>
</dbReference>
<evidence type="ECO:0000256" key="1">
    <source>
        <dbReference type="SAM" id="MobiDB-lite"/>
    </source>
</evidence>
<feature type="compositionally biased region" description="Polar residues" evidence="1">
    <location>
        <begin position="1"/>
        <end position="10"/>
    </location>
</feature>
<name>A0A180G8T7_PUCT1</name>
<proteinExistence type="predicted"/>
<evidence type="ECO:0000313" key="4">
    <source>
        <dbReference type="Proteomes" id="UP000005240"/>
    </source>
</evidence>
<reference evidence="3 4" key="3">
    <citation type="journal article" date="2017" name="G3 (Bethesda)">
        <title>Comparative analysis highlights variable genome content of wheat rusts and divergence of the mating loci.</title>
        <authorList>
            <person name="Cuomo C.A."/>
            <person name="Bakkeren G."/>
            <person name="Khalil H.B."/>
            <person name="Panwar V."/>
            <person name="Joly D."/>
            <person name="Linning R."/>
            <person name="Sakthikumar S."/>
            <person name="Song X."/>
            <person name="Adiconis X."/>
            <person name="Fan L."/>
            <person name="Goldberg J.M."/>
            <person name="Levin J.Z."/>
            <person name="Young S."/>
            <person name="Zeng Q."/>
            <person name="Anikster Y."/>
            <person name="Bruce M."/>
            <person name="Wang M."/>
            <person name="Yin C."/>
            <person name="McCallum B."/>
            <person name="Szabo L.J."/>
            <person name="Hulbert S."/>
            <person name="Chen X."/>
            <person name="Fellers J.P."/>
        </authorList>
    </citation>
    <scope>NUCLEOTIDE SEQUENCE</scope>
    <source>
        <strain evidence="3">isolate 1-1 / race 1 (BBBD)</strain>
        <strain evidence="4">Isolate 1-1 / race 1 (BBBD)</strain>
    </source>
</reference>
<dbReference type="AlphaFoldDB" id="A0A180G8T7"/>